<comment type="caution">
    <text evidence="14">The sequence shown here is derived from an EMBL/GenBank/DDBJ whole genome shotgun (WGS) entry which is preliminary data.</text>
</comment>
<dbReference type="PANTHER" id="PTHR42683">
    <property type="entry name" value="ALDEHYDE REDUCTASE"/>
    <property type="match status" value="1"/>
</dbReference>
<comment type="similarity">
    <text evidence="2 11">Belongs to the zinc-containing alcohol dehydrogenase family.</text>
</comment>
<protein>
    <recommendedName>
        <fullName evidence="9">alcohol dehydrogenase (NADP(+))</fullName>
        <ecNumber evidence="9">1.1.1.2</ecNumber>
    </recommendedName>
</protein>
<sequence length="368" mass="39996">MPYPETAEGFCVTDVKKWSDFTKQEVSRPQFKLKPFEDRDIDIAIDACGVCASDVHTITGGWGSDIPLPLCVGHEVIGRAIKVGKGVTTIKVGDRVGVGAQIGADLTCDNCKADQENYCPNAIDTYGAPYPDGTIAQGGYASHIRAHEYFTFKIPDNLETSLAAPMLCAGLTTYSPLVRLGAGPGKKVGIVGLGGLGHFGVLWAKSLGAEVYVLSHTPSKKEDALKLGASHFVCTKDKDWAAPLKFKLDFIINTADATDKFNLPDYFSTLKVNGKFHMVGFPDNPLPQIQAQAFAPNGCYMGASHIGNRPEMLAMLELASKQDIKSWVQTIDISEKGCKEAVERVYNNDNVRYRFTLTGFDKAFGKRE</sequence>
<dbReference type="SUPFAM" id="SSF51735">
    <property type="entry name" value="NAD(P)-binding Rossmann-fold domains"/>
    <property type="match status" value="1"/>
</dbReference>
<keyword evidence="7" id="KW-0521">NADP</keyword>
<evidence type="ECO:0000259" key="13">
    <source>
        <dbReference type="Pfam" id="PF08240"/>
    </source>
</evidence>
<evidence type="ECO:0000256" key="10">
    <source>
        <dbReference type="ARBA" id="ARBA00050997"/>
    </source>
</evidence>
<dbReference type="InterPro" id="IPR002328">
    <property type="entry name" value="ADH_Zn_CS"/>
</dbReference>
<keyword evidence="4" id="KW-0597">Phosphoprotein</keyword>
<dbReference type="Gene3D" id="3.40.50.720">
    <property type="entry name" value="NAD(P)-binding Rossmann-like Domain"/>
    <property type="match status" value="1"/>
</dbReference>
<proteinExistence type="inferred from homology"/>
<dbReference type="PROSITE" id="PS00059">
    <property type="entry name" value="ADH_ZINC"/>
    <property type="match status" value="1"/>
</dbReference>
<dbReference type="Proteomes" id="UP000799776">
    <property type="component" value="Unassembled WGS sequence"/>
</dbReference>
<reference evidence="14" key="1">
    <citation type="journal article" date="2020" name="Stud. Mycol.">
        <title>101 Dothideomycetes genomes: a test case for predicting lifestyles and emergence of pathogens.</title>
        <authorList>
            <person name="Haridas S."/>
            <person name="Albert R."/>
            <person name="Binder M."/>
            <person name="Bloem J."/>
            <person name="Labutti K."/>
            <person name="Salamov A."/>
            <person name="Andreopoulos B."/>
            <person name="Baker S."/>
            <person name="Barry K."/>
            <person name="Bills G."/>
            <person name="Bluhm B."/>
            <person name="Cannon C."/>
            <person name="Castanera R."/>
            <person name="Culley D."/>
            <person name="Daum C."/>
            <person name="Ezra D."/>
            <person name="Gonzalez J."/>
            <person name="Henrissat B."/>
            <person name="Kuo A."/>
            <person name="Liang C."/>
            <person name="Lipzen A."/>
            <person name="Lutzoni F."/>
            <person name="Magnuson J."/>
            <person name="Mondo S."/>
            <person name="Nolan M."/>
            <person name="Ohm R."/>
            <person name="Pangilinan J."/>
            <person name="Park H.-J."/>
            <person name="Ramirez L."/>
            <person name="Alfaro M."/>
            <person name="Sun H."/>
            <person name="Tritt A."/>
            <person name="Yoshinaga Y."/>
            <person name="Zwiers L.-H."/>
            <person name="Turgeon B."/>
            <person name="Goodwin S."/>
            <person name="Spatafora J."/>
            <person name="Crous P."/>
            <person name="Grigoriev I."/>
        </authorList>
    </citation>
    <scope>NUCLEOTIDE SEQUENCE</scope>
    <source>
        <strain evidence="14">CBS 121410</strain>
    </source>
</reference>
<evidence type="ECO:0000256" key="6">
    <source>
        <dbReference type="ARBA" id="ARBA00022833"/>
    </source>
</evidence>
<evidence type="ECO:0000259" key="12">
    <source>
        <dbReference type="Pfam" id="PF00107"/>
    </source>
</evidence>
<keyword evidence="8" id="KW-0560">Oxidoreductase</keyword>
<dbReference type="Gene3D" id="3.90.180.10">
    <property type="entry name" value="Medium-chain alcohol dehydrogenases, catalytic domain"/>
    <property type="match status" value="1"/>
</dbReference>
<dbReference type="CDD" id="cd05283">
    <property type="entry name" value="CAD1"/>
    <property type="match status" value="1"/>
</dbReference>
<gene>
    <name evidence="14" type="ORF">K490DRAFT_35790</name>
</gene>
<evidence type="ECO:0000256" key="1">
    <source>
        <dbReference type="ARBA" id="ARBA00001947"/>
    </source>
</evidence>
<keyword evidence="5 11" id="KW-0479">Metal-binding</keyword>
<dbReference type="FunFam" id="3.40.50.720:FF:000158">
    <property type="entry name" value="Zinc-binding alcohol dehydrogenase"/>
    <property type="match status" value="1"/>
</dbReference>
<dbReference type="Pfam" id="PF08240">
    <property type="entry name" value="ADH_N"/>
    <property type="match status" value="1"/>
</dbReference>
<keyword evidence="6 11" id="KW-0862">Zinc</keyword>
<feature type="domain" description="Alcohol dehydrogenase-like C-terminal" evidence="12">
    <location>
        <begin position="195"/>
        <end position="320"/>
    </location>
</feature>
<comment type="subunit">
    <text evidence="3">Homodimer.</text>
</comment>
<dbReference type="OrthoDB" id="1879366at2759"/>
<evidence type="ECO:0000256" key="2">
    <source>
        <dbReference type="ARBA" id="ARBA00008072"/>
    </source>
</evidence>
<keyword evidence="15" id="KW-1185">Reference proteome</keyword>
<evidence type="ECO:0000256" key="9">
    <source>
        <dbReference type="ARBA" id="ARBA00024074"/>
    </source>
</evidence>
<evidence type="ECO:0000256" key="5">
    <source>
        <dbReference type="ARBA" id="ARBA00022723"/>
    </source>
</evidence>
<evidence type="ECO:0000256" key="3">
    <source>
        <dbReference type="ARBA" id="ARBA00011738"/>
    </source>
</evidence>
<dbReference type="EMBL" id="ML978713">
    <property type="protein sequence ID" value="KAF2089910.1"/>
    <property type="molecule type" value="Genomic_DNA"/>
</dbReference>
<dbReference type="EC" id="1.1.1.2" evidence="9"/>
<evidence type="ECO:0000256" key="8">
    <source>
        <dbReference type="ARBA" id="ARBA00023002"/>
    </source>
</evidence>
<evidence type="ECO:0000256" key="4">
    <source>
        <dbReference type="ARBA" id="ARBA00022553"/>
    </source>
</evidence>
<dbReference type="AlphaFoldDB" id="A0A9P4HZD7"/>
<dbReference type="GO" id="GO:0008106">
    <property type="term" value="F:alcohol dehydrogenase (NADP+) activity"/>
    <property type="evidence" value="ECO:0007669"/>
    <property type="project" value="UniProtKB-EC"/>
</dbReference>
<dbReference type="Pfam" id="PF00107">
    <property type="entry name" value="ADH_zinc_N"/>
    <property type="match status" value="1"/>
</dbReference>
<feature type="domain" description="Alcohol dehydrogenase-like N-terminal" evidence="13">
    <location>
        <begin position="38"/>
        <end position="156"/>
    </location>
</feature>
<organism evidence="14 15">
    <name type="scientific">Saccharata proteae CBS 121410</name>
    <dbReference type="NCBI Taxonomy" id="1314787"/>
    <lineage>
        <taxon>Eukaryota</taxon>
        <taxon>Fungi</taxon>
        <taxon>Dikarya</taxon>
        <taxon>Ascomycota</taxon>
        <taxon>Pezizomycotina</taxon>
        <taxon>Dothideomycetes</taxon>
        <taxon>Dothideomycetes incertae sedis</taxon>
        <taxon>Botryosphaeriales</taxon>
        <taxon>Saccharataceae</taxon>
        <taxon>Saccharata</taxon>
    </lineage>
</organism>
<dbReference type="InterPro" id="IPR013154">
    <property type="entry name" value="ADH-like_N"/>
</dbReference>
<dbReference type="InterPro" id="IPR047109">
    <property type="entry name" value="CAD-like"/>
</dbReference>
<evidence type="ECO:0000256" key="11">
    <source>
        <dbReference type="RuleBase" id="RU361277"/>
    </source>
</evidence>
<dbReference type="SUPFAM" id="SSF50129">
    <property type="entry name" value="GroES-like"/>
    <property type="match status" value="1"/>
</dbReference>
<accession>A0A9P4HZD7</accession>
<dbReference type="InterPro" id="IPR013149">
    <property type="entry name" value="ADH-like_C"/>
</dbReference>
<dbReference type="GO" id="GO:0008270">
    <property type="term" value="F:zinc ion binding"/>
    <property type="evidence" value="ECO:0007669"/>
    <property type="project" value="InterPro"/>
</dbReference>
<evidence type="ECO:0000313" key="15">
    <source>
        <dbReference type="Proteomes" id="UP000799776"/>
    </source>
</evidence>
<evidence type="ECO:0000313" key="14">
    <source>
        <dbReference type="EMBL" id="KAF2089910.1"/>
    </source>
</evidence>
<evidence type="ECO:0000256" key="7">
    <source>
        <dbReference type="ARBA" id="ARBA00022857"/>
    </source>
</evidence>
<comment type="cofactor">
    <cofactor evidence="1 11">
        <name>Zn(2+)</name>
        <dbReference type="ChEBI" id="CHEBI:29105"/>
    </cofactor>
</comment>
<dbReference type="GO" id="GO:0006066">
    <property type="term" value="P:alcohol metabolic process"/>
    <property type="evidence" value="ECO:0007669"/>
    <property type="project" value="UniProtKB-ARBA"/>
</dbReference>
<name>A0A9P4HZD7_9PEZI</name>
<dbReference type="InterPro" id="IPR011032">
    <property type="entry name" value="GroES-like_sf"/>
</dbReference>
<dbReference type="InterPro" id="IPR036291">
    <property type="entry name" value="NAD(P)-bd_dom_sf"/>
</dbReference>
<comment type="catalytic activity">
    <reaction evidence="10">
        <text>a primary alcohol + NADP(+) = an aldehyde + NADPH + H(+)</text>
        <dbReference type="Rhea" id="RHEA:15937"/>
        <dbReference type="ChEBI" id="CHEBI:15378"/>
        <dbReference type="ChEBI" id="CHEBI:15734"/>
        <dbReference type="ChEBI" id="CHEBI:17478"/>
        <dbReference type="ChEBI" id="CHEBI:57783"/>
        <dbReference type="ChEBI" id="CHEBI:58349"/>
        <dbReference type="EC" id="1.1.1.2"/>
    </reaction>
    <physiologicalReaction direction="left-to-right" evidence="10">
        <dbReference type="Rhea" id="RHEA:15938"/>
    </physiologicalReaction>
    <physiologicalReaction direction="right-to-left" evidence="10">
        <dbReference type="Rhea" id="RHEA:15939"/>
    </physiologicalReaction>
</comment>